<gene>
    <name evidence="2" type="ORF">IQ266_22070</name>
</gene>
<name>A0A928VPK0_9CYAN</name>
<dbReference type="Pfam" id="PF00350">
    <property type="entry name" value="Dynamin_N"/>
    <property type="match status" value="1"/>
</dbReference>
<organism evidence="2 3">
    <name type="scientific">Romeriopsis navalis LEGE 11480</name>
    <dbReference type="NCBI Taxonomy" id="2777977"/>
    <lineage>
        <taxon>Bacteria</taxon>
        <taxon>Bacillati</taxon>
        <taxon>Cyanobacteriota</taxon>
        <taxon>Cyanophyceae</taxon>
        <taxon>Leptolyngbyales</taxon>
        <taxon>Leptolyngbyaceae</taxon>
        <taxon>Romeriopsis</taxon>
        <taxon>Romeriopsis navalis</taxon>
    </lineage>
</organism>
<dbReference type="InterPro" id="IPR027417">
    <property type="entry name" value="P-loop_NTPase"/>
</dbReference>
<feature type="domain" description="Dynamin N-terminal" evidence="1">
    <location>
        <begin position="166"/>
        <end position="372"/>
    </location>
</feature>
<dbReference type="Gene3D" id="3.40.50.300">
    <property type="entry name" value="P-loop containing nucleotide triphosphate hydrolases"/>
    <property type="match status" value="1"/>
</dbReference>
<evidence type="ECO:0000313" key="3">
    <source>
        <dbReference type="Proteomes" id="UP000625316"/>
    </source>
</evidence>
<dbReference type="SUPFAM" id="SSF52540">
    <property type="entry name" value="P-loop containing nucleoside triphosphate hydrolases"/>
    <property type="match status" value="1"/>
</dbReference>
<evidence type="ECO:0000313" key="2">
    <source>
        <dbReference type="EMBL" id="MBE9032428.1"/>
    </source>
</evidence>
<keyword evidence="3" id="KW-1185">Reference proteome</keyword>
<sequence length="845" mass="95548">MLISARLIVTSSKLTLPQSVISLAAIGKGFSDAPAYCLNYVLTDLMGTRIISYDSSKSQQYARKTAMNFVNFNQSNDLNERIDAVIQKRQSLARRIQPVYEHLDQMLQQITNLSQKQQAFQGSLDQVPLKETLGKLNVTHLENQIRTERDRLSNLIARLSRPTLNVGVVGRMRQGKSTFLQQLSGLTDDEIPARKGGACTAVRSKIYHHDGPTEASVTFHSETSFLQEVIRPYYEELGFANPPASLDIFESSALPMKPGGAALGTMYEHLKHDYQENLKAYRPRLLDSSPRVVRIPQNKIPDYVSQQRDTQHRLTSHFHLGVKEVSIHCRFQKAGVYKLGLVDVPGLGDTRLGDSQLILETLGREVDAVIFIRRPDPLGYQWDNADLALYDLALKALPNTAQRSFMLLNHQQVADGGNLEACQTLQRSLSKIKVAECVIADCSDANASHQVLEQVLQYLDREIIKLEENQAKSCQLSLVDLHRTLKSELEQGSAIASAPNQERQLFIQLFRQFRHDLSNGLRDLAEELEQKQEVEDTNFQVAVKSALQQCQKETGVPLAIDIKKRCRSDFHDSYKATYCIYVAELRSDLSRKFLTIEEGLKQAAHELKERIAQTLIERAGMGAITSARGAEFLNEMTQLLEARSNRLHTGFAMLSDFNVSYGEVILNDIRKKLMEVLDPDDVVVCHELSKQAVKAVSSVSTLSTQALGQTVHLDNDLVRDAAISVEQLAATATDALFELNAESVNNKLKRLHQQAVNQCEQALQHWLSMPSQIHYSMTTEFIDRVLDEENIIDEWELLLGEQSIRNQLWQEFTEIEQIQRIQSAWLKEIQMVQEANQRNRIEFLD</sequence>
<dbReference type="RefSeq" id="WP_264327247.1">
    <property type="nucleotide sequence ID" value="NZ_JADEXQ010000104.1"/>
</dbReference>
<protein>
    <submittedName>
        <fullName evidence="2">Dynamin family protein</fullName>
    </submittedName>
</protein>
<dbReference type="InterPro" id="IPR045063">
    <property type="entry name" value="Dynamin_N"/>
</dbReference>
<reference evidence="2" key="1">
    <citation type="submission" date="2020-10" db="EMBL/GenBank/DDBJ databases">
        <authorList>
            <person name="Castelo-Branco R."/>
            <person name="Eusebio N."/>
            <person name="Adriana R."/>
            <person name="Vieira A."/>
            <person name="Brugerolle De Fraissinette N."/>
            <person name="Rezende De Castro R."/>
            <person name="Schneider M.P."/>
            <person name="Vasconcelos V."/>
            <person name="Leao P.N."/>
        </authorList>
    </citation>
    <scope>NUCLEOTIDE SEQUENCE</scope>
    <source>
        <strain evidence="2">LEGE 11480</strain>
    </source>
</reference>
<proteinExistence type="predicted"/>
<evidence type="ECO:0000259" key="1">
    <source>
        <dbReference type="Pfam" id="PF00350"/>
    </source>
</evidence>
<comment type="caution">
    <text evidence="2">The sequence shown here is derived from an EMBL/GenBank/DDBJ whole genome shotgun (WGS) entry which is preliminary data.</text>
</comment>
<dbReference type="AlphaFoldDB" id="A0A928VPK0"/>
<dbReference type="EMBL" id="JADEXQ010000104">
    <property type="protein sequence ID" value="MBE9032428.1"/>
    <property type="molecule type" value="Genomic_DNA"/>
</dbReference>
<accession>A0A928VPK0</accession>
<dbReference type="Proteomes" id="UP000625316">
    <property type="component" value="Unassembled WGS sequence"/>
</dbReference>